<evidence type="ECO:0000313" key="3">
    <source>
        <dbReference type="EMBL" id="QDV37989.1"/>
    </source>
</evidence>
<dbReference type="KEGG" id="tpla:ElP_59360"/>
<dbReference type="InterPro" id="IPR012296">
    <property type="entry name" value="Nuclease_put_TT1808"/>
</dbReference>
<dbReference type="InterPro" id="IPR008538">
    <property type="entry name" value="Uma2"/>
</dbReference>
<dbReference type="PANTHER" id="PTHR34107">
    <property type="entry name" value="SLL0198 PROTEIN-RELATED"/>
    <property type="match status" value="1"/>
</dbReference>
<sequence length="193" mass="21574">MSTTTAPASTKSRTPTADDLIAMPDDGVRRELIRGELRETPMTRRNRSHSGVEANIAYLLKGWLDRQPEPRGRVHSGEAGFRIRQEPETFVGIDVAYAPPELIAATDPGRPYYDGPPALAVEILSPSDTHEDLVEKIALYLEAGVVVWEVDPDFRTIRVHRPGEEPVMHNVRQRLGGDPYLPGFDESVSRFFE</sequence>
<accession>A0A518HAX0</accession>
<dbReference type="CDD" id="cd06260">
    <property type="entry name" value="DUF820-like"/>
    <property type="match status" value="1"/>
</dbReference>
<dbReference type="SUPFAM" id="SSF52980">
    <property type="entry name" value="Restriction endonuclease-like"/>
    <property type="match status" value="1"/>
</dbReference>
<evidence type="ECO:0000313" key="4">
    <source>
        <dbReference type="Proteomes" id="UP000317835"/>
    </source>
</evidence>
<dbReference type="PANTHER" id="PTHR34107:SF1">
    <property type="entry name" value="SLL0198 PROTEIN"/>
    <property type="match status" value="1"/>
</dbReference>
<feature type="compositionally biased region" description="Polar residues" evidence="1">
    <location>
        <begin position="1"/>
        <end position="15"/>
    </location>
</feature>
<dbReference type="InterPro" id="IPR011335">
    <property type="entry name" value="Restrct_endonuc-II-like"/>
</dbReference>
<feature type="domain" description="Putative restriction endonuclease" evidence="2">
    <location>
        <begin position="18"/>
        <end position="185"/>
    </location>
</feature>
<dbReference type="RefSeq" id="WP_197446463.1">
    <property type="nucleotide sequence ID" value="NZ_CP036426.1"/>
</dbReference>
<evidence type="ECO:0000259" key="2">
    <source>
        <dbReference type="Pfam" id="PF05685"/>
    </source>
</evidence>
<gene>
    <name evidence="3" type="ORF">ElP_59360</name>
</gene>
<organism evidence="3 4">
    <name type="scientific">Tautonia plasticadhaerens</name>
    <dbReference type="NCBI Taxonomy" id="2527974"/>
    <lineage>
        <taxon>Bacteria</taxon>
        <taxon>Pseudomonadati</taxon>
        <taxon>Planctomycetota</taxon>
        <taxon>Planctomycetia</taxon>
        <taxon>Isosphaerales</taxon>
        <taxon>Isosphaeraceae</taxon>
        <taxon>Tautonia</taxon>
    </lineage>
</organism>
<keyword evidence="4" id="KW-1185">Reference proteome</keyword>
<dbReference type="Pfam" id="PF05685">
    <property type="entry name" value="Uma2"/>
    <property type="match status" value="1"/>
</dbReference>
<name>A0A518HAX0_9BACT</name>
<dbReference type="Proteomes" id="UP000317835">
    <property type="component" value="Chromosome"/>
</dbReference>
<protein>
    <recommendedName>
        <fullName evidence="2">Putative restriction endonuclease domain-containing protein</fullName>
    </recommendedName>
</protein>
<dbReference type="EMBL" id="CP036426">
    <property type="protein sequence ID" value="QDV37989.1"/>
    <property type="molecule type" value="Genomic_DNA"/>
</dbReference>
<reference evidence="3 4" key="1">
    <citation type="submission" date="2019-02" db="EMBL/GenBank/DDBJ databases">
        <title>Deep-cultivation of Planctomycetes and their phenomic and genomic characterization uncovers novel biology.</title>
        <authorList>
            <person name="Wiegand S."/>
            <person name="Jogler M."/>
            <person name="Boedeker C."/>
            <person name="Pinto D."/>
            <person name="Vollmers J."/>
            <person name="Rivas-Marin E."/>
            <person name="Kohn T."/>
            <person name="Peeters S.H."/>
            <person name="Heuer A."/>
            <person name="Rast P."/>
            <person name="Oberbeckmann S."/>
            <person name="Bunk B."/>
            <person name="Jeske O."/>
            <person name="Meyerdierks A."/>
            <person name="Storesund J.E."/>
            <person name="Kallscheuer N."/>
            <person name="Luecker S."/>
            <person name="Lage O.M."/>
            <person name="Pohl T."/>
            <person name="Merkel B.J."/>
            <person name="Hornburger P."/>
            <person name="Mueller R.-W."/>
            <person name="Bruemmer F."/>
            <person name="Labrenz M."/>
            <person name="Spormann A.M."/>
            <person name="Op den Camp H."/>
            <person name="Overmann J."/>
            <person name="Amann R."/>
            <person name="Jetten M.S.M."/>
            <person name="Mascher T."/>
            <person name="Medema M.H."/>
            <person name="Devos D.P."/>
            <person name="Kaster A.-K."/>
            <person name="Ovreas L."/>
            <person name="Rohde M."/>
            <person name="Galperin M.Y."/>
            <person name="Jogler C."/>
        </authorList>
    </citation>
    <scope>NUCLEOTIDE SEQUENCE [LARGE SCALE GENOMIC DNA]</scope>
    <source>
        <strain evidence="3 4">ElP</strain>
    </source>
</reference>
<evidence type="ECO:0000256" key="1">
    <source>
        <dbReference type="SAM" id="MobiDB-lite"/>
    </source>
</evidence>
<dbReference type="AlphaFoldDB" id="A0A518HAX0"/>
<proteinExistence type="predicted"/>
<feature type="region of interest" description="Disordered" evidence="1">
    <location>
        <begin position="1"/>
        <end position="21"/>
    </location>
</feature>
<dbReference type="Gene3D" id="3.90.1570.10">
    <property type="entry name" value="tt1808, chain A"/>
    <property type="match status" value="1"/>
</dbReference>